<name>A0A1W1W6R9_SULTA</name>
<dbReference type="OrthoDB" id="2083365at2"/>
<evidence type="ECO:0000313" key="2">
    <source>
        <dbReference type="Proteomes" id="UP000192660"/>
    </source>
</evidence>
<dbReference type="Proteomes" id="UP000192660">
    <property type="component" value="Unassembled WGS sequence"/>
</dbReference>
<dbReference type="AlphaFoldDB" id="A0A1W1W6R9"/>
<proteinExistence type="predicted"/>
<dbReference type="EMBL" id="FWWY01000001">
    <property type="protein sequence ID" value="SMC01819.1"/>
    <property type="molecule type" value="Genomic_DNA"/>
</dbReference>
<dbReference type="STRING" id="28034.BFX07_08385"/>
<sequence>MSIESSQGLMVREPWMTQLTEDHLRYWTRISHVPFLPSCWVDILAGWFGGSIFSVDRPGPCMPLMPESIRVKRLLNHFPNPWALSATAFGRRWLFSHQAVEAAIEAWGAWDIAYTVGGPYFVRWMNHVPHRQRGNQVFVYRSSPIPGFWAYQSGSRILLWHALILGPVGLWDQEIIQPSPGLALRRDDRNVWYWRGEAVTDGIWLTSGFRPIIALDGWFSEKYIGNKGELNI</sequence>
<gene>
    <name evidence="1" type="ORF">SAMN00768000_0105</name>
</gene>
<evidence type="ECO:0000313" key="1">
    <source>
        <dbReference type="EMBL" id="SMC01819.1"/>
    </source>
</evidence>
<protein>
    <submittedName>
        <fullName evidence="1">Uncharacterized protein</fullName>
    </submittedName>
</protein>
<keyword evidence="2" id="KW-1185">Reference proteome</keyword>
<dbReference type="RefSeq" id="WP_020374476.1">
    <property type="nucleotide sequence ID" value="NZ_FWWY01000001.1"/>
</dbReference>
<reference evidence="2" key="1">
    <citation type="submission" date="2017-04" db="EMBL/GenBank/DDBJ databases">
        <authorList>
            <person name="Varghese N."/>
            <person name="Submissions S."/>
        </authorList>
    </citation>
    <scope>NUCLEOTIDE SEQUENCE [LARGE SCALE GENOMIC DNA]</scope>
    <source>
        <strain evidence="2">DSM 9293</strain>
    </source>
</reference>
<organism evidence="1 2">
    <name type="scientific">Sulfobacillus thermosulfidooxidans (strain DSM 9293 / VKM B-1269 / AT-1)</name>
    <dbReference type="NCBI Taxonomy" id="929705"/>
    <lineage>
        <taxon>Bacteria</taxon>
        <taxon>Bacillati</taxon>
        <taxon>Bacillota</taxon>
        <taxon>Clostridia</taxon>
        <taxon>Eubacteriales</taxon>
        <taxon>Clostridiales Family XVII. Incertae Sedis</taxon>
        <taxon>Sulfobacillus</taxon>
    </lineage>
</organism>
<accession>A0A1W1W6R9</accession>